<evidence type="ECO:0000313" key="1">
    <source>
        <dbReference type="EMBL" id="BDG02327.1"/>
    </source>
</evidence>
<dbReference type="Proteomes" id="UP001162891">
    <property type="component" value="Chromosome"/>
</dbReference>
<evidence type="ECO:0000313" key="2">
    <source>
        <dbReference type="Proteomes" id="UP001162891"/>
    </source>
</evidence>
<reference evidence="2" key="1">
    <citation type="journal article" date="2022" name="Int. J. Syst. Evol. Microbiol.">
        <title>Anaeromyxobacter oryzae sp. nov., Anaeromyxobacter diazotrophicus sp. nov. and Anaeromyxobacter paludicola sp. nov., isolated from paddy soils.</title>
        <authorList>
            <person name="Itoh H."/>
            <person name="Xu Z."/>
            <person name="Mise K."/>
            <person name="Masuda Y."/>
            <person name="Ushijima N."/>
            <person name="Hayakawa C."/>
            <person name="Shiratori Y."/>
            <person name="Senoo K."/>
        </authorList>
    </citation>
    <scope>NUCLEOTIDE SEQUENCE [LARGE SCALE GENOMIC DNA]</scope>
    <source>
        <strain evidence="2">Red232</strain>
    </source>
</reference>
<dbReference type="EMBL" id="AP025591">
    <property type="protein sequence ID" value="BDG02327.1"/>
    <property type="molecule type" value="Genomic_DNA"/>
</dbReference>
<name>A0ABM7WS81_9BACT</name>
<sequence>MTVTAIHHGWRRAHRRLRGAGIMTVLVAACATAPTGEGPAGAFVTFTSYTVPVPEGGGWGVARDPSAEAVSFRRATPAPPTGSDVATTEVRVFKVPIPEDAATLGEDALADAFLEQEHRIMLEQGVARGLYRLGTVARGVETIAGRRLHTMRYETETPGPGWMPRKGQSALFLYFPPDYPARRAFYGFLIVESWEKGNMYASPDLRRIEPVIAGFAAR</sequence>
<gene>
    <name evidence="1" type="ORF">AMOR_13230</name>
</gene>
<protein>
    <recommendedName>
        <fullName evidence="3">Lipoprotein</fullName>
    </recommendedName>
</protein>
<evidence type="ECO:0008006" key="3">
    <source>
        <dbReference type="Google" id="ProtNLM"/>
    </source>
</evidence>
<accession>A0ABM7WS81</accession>
<keyword evidence="2" id="KW-1185">Reference proteome</keyword>
<dbReference type="RefSeq" id="WP_248359904.1">
    <property type="nucleotide sequence ID" value="NZ_AP025591.1"/>
</dbReference>
<proteinExistence type="predicted"/>
<organism evidence="1 2">
    <name type="scientific">Anaeromyxobacter oryzae</name>
    <dbReference type="NCBI Taxonomy" id="2918170"/>
    <lineage>
        <taxon>Bacteria</taxon>
        <taxon>Pseudomonadati</taxon>
        <taxon>Myxococcota</taxon>
        <taxon>Myxococcia</taxon>
        <taxon>Myxococcales</taxon>
        <taxon>Cystobacterineae</taxon>
        <taxon>Anaeromyxobacteraceae</taxon>
        <taxon>Anaeromyxobacter</taxon>
    </lineage>
</organism>